<evidence type="ECO:0000259" key="6">
    <source>
        <dbReference type="Pfam" id="PF00669"/>
    </source>
</evidence>
<dbReference type="InterPro" id="IPR013384">
    <property type="entry name" value="Flagell_FlgL"/>
</dbReference>
<dbReference type="RefSeq" id="WP_290281633.1">
    <property type="nucleotide sequence ID" value="NZ_JAUFQI010000001.1"/>
</dbReference>
<dbReference type="SUPFAM" id="SSF64518">
    <property type="entry name" value="Phase 1 flagellin"/>
    <property type="match status" value="1"/>
</dbReference>
<keyword evidence="5" id="KW-0975">Bacterial flagellum</keyword>
<evidence type="ECO:0000256" key="4">
    <source>
        <dbReference type="ARBA" id="ARBA00022525"/>
    </source>
</evidence>
<reference evidence="9" key="1">
    <citation type="journal article" date="2019" name="Int. J. Syst. Evol. Microbiol.">
        <title>The Global Catalogue of Microorganisms (GCM) 10K type strain sequencing project: providing services to taxonomists for standard genome sequencing and annotation.</title>
        <authorList>
            <consortium name="The Broad Institute Genomics Platform"/>
            <consortium name="The Broad Institute Genome Sequencing Center for Infectious Disease"/>
            <person name="Wu L."/>
            <person name="Ma J."/>
        </authorList>
    </citation>
    <scope>NUCLEOTIDE SEQUENCE [LARGE SCALE GENOMIC DNA]</scope>
    <source>
        <strain evidence="9">CECT 8288</strain>
    </source>
</reference>
<dbReference type="PANTHER" id="PTHR42792:SF1">
    <property type="entry name" value="FLAGELLAR HOOK-ASSOCIATED PROTEIN 3"/>
    <property type="match status" value="1"/>
</dbReference>
<dbReference type="NCBIfam" id="TIGR02550">
    <property type="entry name" value="flagell_flgL"/>
    <property type="match status" value="1"/>
</dbReference>
<protein>
    <submittedName>
        <fullName evidence="8">Flagellar hook-associated protein FlgL</fullName>
    </submittedName>
</protein>
<name>A0ABV7WVG0_9GAMM</name>
<sequence length="418" mass="46131">MADRVSSYWIYQRPVNDMMTLQANLNRTQEQLSTGKKLLSPSDDPVGAARVLQLDQEIALLNQYERNITLLDSRLEAEESVLNGITSTIQRVRELTVQAGNAAVYSTSERIAIGEEISQRVKEMYDLMNSKDGGGEYIFSGFAGDQQPFVKNPGGGYSYQGDEGVRFLQISRSITIASSDSGKDAFLDVDANVPSFFTSASSENRGNPPAVISAGITVDQEALNDFFPENAVITFNNELDVDPPGPNYTIRQKSDGRPVDTFENVPYTPGAAIQFKGMNVNVTGKPYPGDKFVIETSPKQGLLVTTEKLEYALNNFSDAPEFSDAYDEAIFNTLENLDAALEKVALVRARIGSRLNTTETTMNQHADNKLAAQDIRSSIRDLDYAEAISRLQLEEFVLQASQQTFAKVTSQSLFDFIR</sequence>
<dbReference type="Pfam" id="PF00700">
    <property type="entry name" value="Flagellin_C"/>
    <property type="match status" value="1"/>
</dbReference>
<evidence type="ECO:0000256" key="1">
    <source>
        <dbReference type="ARBA" id="ARBA00004365"/>
    </source>
</evidence>
<dbReference type="Gene3D" id="1.20.1330.10">
    <property type="entry name" value="f41 fragment of flagellin, N-terminal domain"/>
    <property type="match status" value="2"/>
</dbReference>
<comment type="caution">
    <text evidence="8">The sequence shown here is derived from an EMBL/GenBank/DDBJ whole genome shotgun (WGS) entry which is preliminary data.</text>
</comment>
<dbReference type="PRINTS" id="PR00207">
    <property type="entry name" value="FLAGELLIN"/>
</dbReference>
<keyword evidence="8" id="KW-0282">Flagellum</keyword>
<dbReference type="InterPro" id="IPR001029">
    <property type="entry name" value="Flagellin_N"/>
</dbReference>
<dbReference type="EMBL" id="JBHRYN010000012">
    <property type="protein sequence ID" value="MFC3702058.1"/>
    <property type="molecule type" value="Genomic_DNA"/>
</dbReference>
<keyword evidence="4" id="KW-0964">Secreted</keyword>
<gene>
    <name evidence="8" type="primary">flgL</name>
    <name evidence="8" type="ORF">ACFOND_10430</name>
</gene>
<evidence type="ECO:0000256" key="3">
    <source>
        <dbReference type="ARBA" id="ARBA00005709"/>
    </source>
</evidence>
<feature type="domain" description="Flagellin N-terminal" evidence="6">
    <location>
        <begin position="17"/>
        <end position="141"/>
    </location>
</feature>
<comment type="subcellular location">
    <subcellularLocation>
        <location evidence="1">Bacterial flagellum</location>
    </subcellularLocation>
    <subcellularLocation>
        <location evidence="2">Secreted</location>
    </subcellularLocation>
</comment>
<organism evidence="8 9">
    <name type="scientific">Reinekea marina</name>
    <dbReference type="NCBI Taxonomy" id="1310421"/>
    <lineage>
        <taxon>Bacteria</taxon>
        <taxon>Pseudomonadati</taxon>
        <taxon>Pseudomonadota</taxon>
        <taxon>Gammaproteobacteria</taxon>
        <taxon>Oceanospirillales</taxon>
        <taxon>Saccharospirillaceae</taxon>
        <taxon>Reinekea</taxon>
    </lineage>
</organism>
<feature type="domain" description="Flagellin C-terminal" evidence="7">
    <location>
        <begin position="334"/>
        <end position="416"/>
    </location>
</feature>
<dbReference type="PANTHER" id="PTHR42792">
    <property type="entry name" value="FLAGELLIN"/>
    <property type="match status" value="1"/>
</dbReference>
<proteinExistence type="inferred from homology"/>
<keyword evidence="8" id="KW-0969">Cilium</keyword>
<evidence type="ECO:0000313" key="8">
    <source>
        <dbReference type="EMBL" id="MFC3702058.1"/>
    </source>
</evidence>
<accession>A0ABV7WVG0</accession>
<dbReference type="InterPro" id="IPR001492">
    <property type="entry name" value="Flagellin"/>
</dbReference>
<evidence type="ECO:0000313" key="9">
    <source>
        <dbReference type="Proteomes" id="UP001595710"/>
    </source>
</evidence>
<keyword evidence="8" id="KW-0966">Cell projection</keyword>
<keyword evidence="9" id="KW-1185">Reference proteome</keyword>
<evidence type="ECO:0000256" key="5">
    <source>
        <dbReference type="ARBA" id="ARBA00023143"/>
    </source>
</evidence>
<evidence type="ECO:0000256" key="2">
    <source>
        <dbReference type="ARBA" id="ARBA00004613"/>
    </source>
</evidence>
<evidence type="ECO:0000259" key="7">
    <source>
        <dbReference type="Pfam" id="PF00700"/>
    </source>
</evidence>
<dbReference type="Proteomes" id="UP001595710">
    <property type="component" value="Unassembled WGS sequence"/>
</dbReference>
<dbReference type="InterPro" id="IPR046358">
    <property type="entry name" value="Flagellin_C"/>
</dbReference>
<dbReference type="Pfam" id="PF00669">
    <property type="entry name" value="Flagellin_N"/>
    <property type="match status" value="1"/>
</dbReference>
<comment type="similarity">
    <text evidence="3">Belongs to the bacterial flagellin family.</text>
</comment>